<keyword evidence="2" id="KW-0449">Lipoprotein</keyword>
<organism evidence="4 5">
    <name type="scientific">Pigmentiphaga aceris</name>
    <dbReference type="NCBI Taxonomy" id="1940612"/>
    <lineage>
        <taxon>Bacteria</taxon>
        <taxon>Pseudomonadati</taxon>
        <taxon>Pseudomonadota</taxon>
        <taxon>Betaproteobacteria</taxon>
        <taxon>Burkholderiales</taxon>
        <taxon>Alcaligenaceae</taxon>
        <taxon>Pigmentiphaga</taxon>
    </lineage>
</organism>
<dbReference type="Pfam" id="PF08212">
    <property type="entry name" value="Lipocalin_2"/>
    <property type="match status" value="1"/>
</dbReference>
<keyword evidence="5" id="KW-1185">Reference proteome</keyword>
<dbReference type="EMBL" id="CP043046">
    <property type="protein sequence ID" value="QEI08995.1"/>
    <property type="molecule type" value="Genomic_DNA"/>
</dbReference>
<dbReference type="KEGG" id="pacr:FXN63_26465"/>
<dbReference type="PRINTS" id="PR01171">
    <property type="entry name" value="BCTLIPOCALIN"/>
</dbReference>
<dbReference type="SUPFAM" id="SSF50814">
    <property type="entry name" value="Lipocalins"/>
    <property type="match status" value="1"/>
</dbReference>
<evidence type="ECO:0000313" key="5">
    <source>
        <dbReference type="Proteomes" id="UP000325161"/>
    </source>
</evidence>
<proteinExistence type="inferred from homology"/>
<dbReference type="InterPro" id="IPR000566">
    <property type="entry name" value="Lipocln_cytosolic_FA-bd_dom"/>
</dbReference>
<feature type="domain" description="Lipocalin/cytosolic fatty-acid binding" evidence="3">
    <location>
        <begin position="33"/>
        <end position="178"/>
    </location>
</feature>
<dbReference type="InterPro" id="IPR002446">
    <property type="entry name" value="Lipocalin_bac"/>
</dbReference>
<dbReference type="InterPro" id="IPR022271">
    <property type="entry name" value="Lipocalin_ApoD"/>
</dbReference>
<keyword evidence="2" id="KW-0998">Cell outer membrane</keyword>
<dbReference type="GO" id="GO:0006950">
    <property type="term" value="P:response to stress"/>
    <property type="evidence" value="ECO:0007669"/>
    <property type="project" value="UniProtKB-ARBA"/>
</dbReference>
<accession>A0A5C0B419</accession>
<keyword evidence="2" id="KW-0446">Lipid-binding</keyword>
<dbReference type="InterPro" id="IPR047202">
    <property type="entry name" value="Lipocalin_Blc-like_dom"/>
</dbReference>
<dbReference type="PIRSF" id="PIRSF036893">
    <property type="entry name" value="Lipocalin_ApoD"/>
    <property type="match status" value="1"/>
</dbReference>
<dbReference type="RefSeq" id="WP_148818681.1">
    <property type="nucleotide sequence ID" value="NZ_CP043046.1"/>
</dbReference>
<name>A0A5C0B419_9BURK</name>
<dbReference type="InterPro" id="IPR022272">
    <property type="entry name" value="Lipocalin_CS"/>
</dbReference>
<comment type="function">
    <text evidence="2">Involved in the storage or transport of lipids necessary for membrane maintenance under stressful conditions. Displays a binding preference for lysophospholipids.</text>
</comment>
<keyword evidence="2" id="KW-0732">Signal</keyword>
<protein>
    <recommendedName>
        <fullName evidence="2">Outer membrane lipoprotein Blc</fullName>
    </recommendedName>
</protein>
<comment type="similarity">
    <text evidence="1 2">Belongs to the calycin superfamily. Lipocalin family.</text>
</comment>
<dbReference type="InterPro" id="IPR012674">
    <property type="entry name" value="Calycin"/>
</dbReference>
<sequence>MTTWVRRGLAALIVSVCASATAQVAPLESIPTLDVTRYMGTWYEVANYPNRFQKDCVRDTTATYRLIDAERIEVTNQCTHADGKQDVAVGLARPAGAPARLEVRFAPAWLSWLPMVWGDYWVIALADDYRYAVVGTPSREYLWILSRTPSLAAADEQTILAQLPSHGYDASKLVRTPQTAR</sequence>
<dbReference type="AlphaFoldDB" id="A0A5C0B419"/>
<dbReference type="PANTHER" id="PTHR10612">
    <property type="entry name" value="APOLIPOPROTEIN D"/>
    <property type="match status" value="1"/>
</dbReference>
<gene>
    <name evidence="4" type="ORF">FXN63_26465</name>
</gene>
<dbReference type="GO" id="GO:0009279">
    <property type="term" value="C:cell outer membrane"/>
    <property type="evidence" value="ECO:0007669"/>
    <property type="project" value="UniProtKB-SubCell"/>
</dbReference>
<evidence type="ECO:0000256" key="1">
    <source>
        <dbReference type="ARBA" id="ARBA00006889"/>
    </source>
</evidence>
<feature type="chain" id="PRO_5023585263" description="Outer membrane lipoprotein Blc" evidence="2">
    <location>
        <begin position="23"/>
        <end position="181"/>
    </location>
</feature>
<dbReference type="PROSITE" id="PS00213">
    <property type="entry name" value="LIPOCALIN"/>
    <property type="match status" value="1"/>
</dbReference>
<evidence type="ECO:0000313" key="4">
    <source>
        <dbReference type="EMBL" id="QEI08995.1"/>
    </source>
</evidence>
<dbReference type="Proteomes" id="UP000325161">
    <property type="component" value="Chromosome"/>
</dbReference>
<dbReference type="CDD" id="cd19438">
    <property type="entry name" value="lipocalin_Blc-like"/>
    <property type="match status" value="1"/>
</dbReference>
<evidence type="ECO:0000259" key="3">
    <source>
        <dbReference type="Pfam" id="PF08212"/>
    </source>
</evidence>
<reference evidence="4 5" key="1">
    <citation type="submission" date="2019-08" db="EMBL/GenBank/DDBJ databases">
        <title>Amphibian skin-associated Pigmentiphaga: genome sequence and occurrence across geography and hosts.</title>
        <authorList>
            <person name="Bletz M.C."/>
            <person name="Bunk B."/>
            <person name="Sproeer C."/>
            <person name="Biwer P."/>
            <person name="Reiter S."/>
            <person name="Rabemananjara F.C.E."/>
            <person name="Schulz S."/>
            <person name="Overmann J."/>
            <person name="Vences M."/>
        </authorList>
    </citation>
    <scope>NUCLEOTIDE SEQUENCE [LARGE SCALE GENOMIC DNA]</scope>
    <source>
        <strain evidence="4 5">Mada1488</strain>
    </source>
</reference>
<feature type="signal peptide" evidence="2">
    <location>
        <begin position="1"/>
        <end position="22"/>
    </location>
</feature>
<evidence type="ECO:0000256" key="2">
    <source>
        <dbReference type="PIRNR" id="PIRNR036893"/>
    </source>
</evidence>
<comment type="subunit">
    <text evidence="2">Homodimer.</text>
</comment>
<dbReference type="OrthoDB" id="9793905at2"/>
<keyword evidence="2" id="KW-0472">Membrane</keyword>
<dbReference type="PANTHER" id="PTHR10612:SF34">
    <property type="entry name" value="APOLIPOPROTEIN D"/>
    <property type="match status" value="1"/>
</dbReference>
<dbReference type="GO" id="GO:0008289">
    <property type="term" value="F:lipid binding"/>
    <property type="evidence" value="ECO:0007669"/>
    <property type="project" value="UniProtKB-UniRule"/>
</dbReference>
<dbReference type="Gene3D" id="2.40.128.20">
    <property type="match status" value="1"/>
</dbReference>
<comment type="subcellular location">
    <subcellularLocation>
        <location evidence="2">Cell outer membrane</location>
    </subcellularLocation>
</comment>